<protein>
    <recommendedName>
        <fullName evidence="3">HAD-like domain containing protein</fullName>
    </recommendedName>
</protein>
<dbReference type="InterPro" id="IPR023214">
    <property type="entry name" value="HAD_sf"/>
</dbReference>
<sequence>MPRIITDIDGTLIDKDGQTIQKVVDYIKAEAEEVVVLTNRPESDRAKTVADIKATGLEYAQLIMNKDGTPAPEFKAATVKAMLDAGVEVDEFIDNDQANRDAVEALGVEVCDPAEIVAGMEDTEEDPMEEAIAFDRTAKIKNAMSKLTPEAEVTELRTVALALTAERDDLRATVEKLTVGAADELAAAKADISAKDSRIAELTAELDQFKAVADAANAKVEAVEKTAVSAAKQAADIVASTGIDPVAVNPTAPTVSKEA</sequence>
<dbReference type="InterPro" id="IPR036412">
    <property type="entry name" value="HAD-like_sf"/>
</dbReference>
<dbReference type="Gene3D" id="3.40.50.1000">
    <property type="entry name" value="HAD superfamily/HAD-like"/>
    <property type="match status" value="1"/>
</dbReference>
<evidence type="ECO:0008006" key="3">
    <source>
        <dbReference type="Google" id="ProtNLM"/>
    </source>
</evidence>
<evidence type="ECO:0000313" key="2">
    <source>
        <dbReference type="EMBL" id="CAB5230405.1"/>
    </source>
</evidence>
<evidence type="ECO:0000256" key="1">
    <source>
        <dbReference type="SAM" id="Coils"/>
    </source>
</evidence>
<dbReference type="SUPFAM" id="SSF56784">
    <property type="entry name" value="HAD-like"/>
    <property type="match status" value="1"/>
</dbReference>
<dbReference type="EMBL" id="LR798421">
    <property type="protein sequence ID" value="CAB5230405.1"/>
    <property type="molecule type" value="Genomic_DNA"/>
</dbReference>
<feature type="non-terminal residue" evidence="2">
    <location>
        <position position="259"/>
    </location>
</feature>
<name>A0A6J7XK71_9CAUD</name>
<accession>A0A6J7XK71</accession>
<proteinExistence type="predicted"/>
<feature type="coiled-coil region" evidence="1">
    <location>
        <begin position="185"/>
        <end position="226"/>
    </location>
</feature>
<reference evidence="2" key="1">
    <citation type="submission" date="2020-05" db="EMBL/GenBank/DDBJ databases">
        <authorList>
            <person name="Chiriac C."/>
            <person name="Salcher M."/>
            <person name="Ghai R."/>
            <person name="Kavagutti S V."/>
        </authorList>
    </citation>
    <scope>NUCLEOTIDE SEQUENCE</scope>
</reference>
<gene>
    <name evidence="2" type="ORF">UFOVP1572_1</name>
</gene>
<organism evidence="2">
    <name type="scientific">uncultured Caudovirales phage</name>
    <dbReference type="NCBI Taxonomy" id="2100421"/>
    <lineage>
        <taxon>Viruses</taxon>
        <taxon>Duplodnaviria</taxon>
        <taxon>Heunggongvirae</taxon>
        <taxon>Uroviricota</taxon>
        <taxon>Caudoviricetes</taxon>
        <taxon>Peduoviridae</taxon>
        <taxon>Maltschvirus</taxon>
        <taxon>Maltschvirus maltsch</taxon>
    </lineage>
</organism>
<keyword evidence="1" id="KW-0175">Coiled coil</keyword>
<dbReference type="CDD" id="cd01427">
    <property type="entry name" value="HAD_like"/>
    <property type="match status" value="1"/>
</dbReference>